<dbReference type="Proteomes" id="UP001066276">
    <property type="component" value="Chromosome 8"/>
</dbReference>
<sequence length="344" mass="37332">MQKTANTPPRQRNSATVIMTHSSESAKIETPTQVRHTKGPLPYVTTQEGPHMSTPPKEEAHSDDSSSVQLDLDDQPGPPWTSGQWVPLTLAQATTELAPSGNTSTAPTQRAHTSVPRTRQAAVCPPLQGTQANPPLQQQQGPGGSGHTIQGTEAQGNRGTGRAAVRQGEDRPREPTLHEALSNIMGAYHHYKETMATVLAKFQETQRLQEEQYLGFREELRSINSTLGTIVGVLKEVLNTRRDTVAQQGAPDTSMGDELPTTSAGASEQEAPPQDHHTSTPPPAEGEPPRKWSLRSRTKTENDAKTPAKKLDRPVCHPFVPPCHPVHPQTAPAPIPIPLWTIHL</sequence>
<reference evidence="2" key="1">
    <citation type="journal article" date="2022" name="bioRxiv">
        <title>Sequencing and chromosome-scale assembly of the giantPleurodeles waltlgenome.</title>
        <authorList>
            <person name="Brown T."/>
            <person name="Elewa A."/>
            <person name="Iarovenko S."/>
            <person name="Subramanian E."/>
            <person name="Araus A.J."/>
            <person name="Petzold A."/>
            <person name="Susuki M."/>
            <person name="Suzuki K.-i.T."/>
            <person name="Hayashi T."/>
            <person name="Toyoda A."/>
            <person name="Oliveira C."/>
            <person name="Osipova E."/>
            <person name="Leigh N.D."/>
            <person name="Simon A."/>
            <person name="Yun M.H."/>
        </authorList>
    </citation>
    <scope>NUCLEOTIDE SEQUENCE</scope>
    <source>
        <strain evidence="2">20211129_DDA</strain>
        <tissue evidence="2">Liver</tissue>
    </source>
</reference>
<organism evidence="2 3">
    <name type="scientific">Pleurodeles waltl</name>
    <name type="common">Iberian ribbed newt</name>
    <dbReference type="NCBI Taxonomy" id="8319"/>
    <lineage>
        <taxon>Eukaryota</taxon>
        <taxon>Metazoa</taxon>
        <taxon>Chordata</taxon>
        <taxon>Craniata</taxon>
        <taxon>Vertebrata</taxon>
        <taxon>Euteleostomi</taxon>
        <taxon>Amphibia</taxon>
        <taxon>Batrachia</taxon>
        <taxon>Caudata</taxon>
        <taxon>Salamandroidea</taxon>
        <taxon>Salamandridae</taxon>
        <taxon>Pleurodelinae</taxon>
        <taxon>Pleurodeles</taxon>
    </lineage>
</organism>
<feature type="compositionally biased region" description="Basic and acidic residues" evidence="1">
    <location>
        <begin position="298"/>
        <end position="313"/>
    </location>
</feature>
<name>A0AAV7NYW5_PLEWA</name>
<evidence type="ECO:0000256" key="1">
    <source>
        <dbReference type="SAM" id="MobiDB-lite"/>
    </source>
</evidence>
<feature type="region of interest" description="Disordered" evidence="1">
    <location>
        <begin position="1"/>
        <end position="84"/>
    </location>
</feature>
<dbReference type="AlphaFoldDB" id="A0AAV7NYW5"/>
<proteinExistence type="predicted"/>
<evidence type="ECO:0000313" key="2">
    <source>
        <dbReference type="EMBL" id="KAJ1119779.1"/>
    </source>
</evidence>
<feature type="compositionally biased region" description="Polar residues" evidence="1">
    <location>
        <begin position="98"/>
        <end position="117"/>
    </location>
</feature>
<comment type="caution">
    <text evidence="2">The sequence shown here is derived from an EMBL/GenBank/DDBJ whole genome shotgun (WGS) entry which is preliminary data.</text>
</comment>
<feature type="compositionally biased region" description="Polar residues" evidence="1">
    <location>
        <begin position="1"/>
        <end position="34"/>
    </location>
</feature>
<dbReference type="EMBL" id="JANPWB010000012">
    <property type="protein sequence ID" value="KAJ1119779.1"/>
    <property type="molecule type" value="Genomic_DNA"/>
</dbReference>
<accession>A0AAV7NYW5</accession>
<protein>
    <submittedName>
        <fullName evidence="2">Uncharacterized protein</fullName>
    </submittedName>
</protein>
<keyword evidence="3" id="KW-1185">Reference proteome</keyword>
<feature type="compositionally biased region" description="Polar residues" evidence="1">
    <location>
        <begin position="147"/>
        <end position="157"/>
    </location>
</feature>
<feature type="region of interest" description="Disordered" evidence="1">
    <location>
        <begin position="98"/>
        <end position="174"/>
    </location>
</feature>
<feature type="region of interest" description="Disordered" evidence="1">
    <location>
        <begin position="245"/>
        <end position="313"/>
    </location>
</feature>
<evidence type="ECO:0000313" key="3">
    <source>
        <dbReference type="Proteomes" id="UP001066276"/>
    </source>
</evidence>
<feature type="compositionally biased region" description="Low complexity" evidence="1">
    <location>
        <begin position="128"/>
        <end position="140"/>
    </location>
</feature>
<gene>
    <name evidence="2" type="ORF">NDU88_007964</name>
</gene>